<evidence type="ECO:0000313" key="2">
    <source>
        <dbReference type="EMBL" id="MBB6714786.1"/>
    </source>
</evidence>
<evidence type="ECO:0000259" key="1">
    <source>
        <dbReference type="Pfam" id="PF01609"/>
    </source>
</evidence>
<organism evidence="2 3">
    <name type="scientific">Clostridium gasigenes</name>
    <dbReference type="NCBI Taxonomy" id="94869"/>
    <lineage>
        <taxon>Bacteria</taxon>
        <taxon>Bacillati</taxon>
        <taxon>Bacillota</taxon>
        <taxon>Clostridia</taxon>
        <taxon>Eubacteriales</taxon>
        <taxon>Clostridiaceae</taxon>
        <taxon>Clostridium</taxon>
    </lineage>
</organism>
<name>A0A7X0SBX4_9CLOT</name>
<reference evidence="2 3" key="1">
    <citation type="submission" date="2020-08" db="EMBL/GenBank/DDBJ databases">
        <title>Clostridia isolated from Swiss meat.</title>
        <authorList>
            <person name="Wambui J."/>
            <person name="Stevens M.J.A."/>
            <person name="Stephan R."/>
        </authorList>
    </citation>
    <scope>NUCLEOTIDE SEQUENCE [LARGE SCALE GENOMIC DNA]</scope>
    <source>
        <strain evidence="2 3">CM001</strain>
    </source>
</reference>
<dbReference type="AlphaFoldDB" id="A0A7X0SBX4"/>
<protein>
    <submittedName>
        <fullName evidence="2">Transposase</fullName>
    </submittedName>
</protein>
<dbReference type="Pfam" id="PF01609">
    <property type="entry name" value="DDE_Tnp_1"/>
    <property type="match status" value="1"/>
</dbReference>
<accession>A0A7X0SBX4</accession>
<dbReference type="Proteomes" id="UP000585258">
    <property type="component" value="Unassembled WGS sequence"/>
</dbReference>
<evidence type="ECO:0000313" key="3">
    <source>
        <dbReference type="Proteomes" id="UP000585258"/>
    </source>
</evidence>
<dbReference type="PANTHER" id="PTHR33408">
    <property type="entry name" value="TRANSPOSASE"/>
    <property type="match status" value="1"/>
</dbReference>
<dbReference type="InterPro" id="IPR002559">
    <property type="entry name" value="Transposase_11"/>
</dbReference>
<sequence>MADKSEDADGETIDRAKIKKSIAKLEENLKHYDEIETRMDIAGHNEINFTDNDARTVKFGAHQCTDVGYNVQSAVDSKNKLIITFDVGNNSTDHGQLFNMGDKCKKIYNVETLEALADKGYFQISDLEKCDSNGIITYVAKPNYSTQIGDSRYFNNKFKYQKEDNIYICPEGQKLYCITIKEDTKTKNYNNSEACTNCKNKSKCNNAKNEKVMSRDAFSALSATLINRVQDNKKLYSQR</sequence>
<feature type="domain" description="Transposase IS4-like" evidence="1">
    <location>
        <begin position="53"/>
        <end position="169"/>
    </location>
</feature>
<comment type="caution">
    <text evidence="2">The sequence shown here is derived from an EMBL/GenBank/DDBJ whole genome shotgun (WGS) entry which is preliminary data.</text>
</comment>
<proteinExistence type="predicted"/>
<dbReference type="EMBL" id="JACKWY010000004">
    <property type="protein sequence ID" value="MBB6714786.1"/>
    <property type="molecule type" value="Genomic_DNA"/>
</dbReference>
<dbReference type="RefSeq" id="WP_185164270.1">
    <property type="nucleotide sequence ID" value="NZ_JACKWY010000004.1"/>
</dbReference>
<gene>
    <name evidence="2" type="ORF">H7E68_08580</name>
</gene>